<feature type="transmembrane region" description="Helical" evidence="18">
    <location>
        <begin position="61"/>
        <end position="80"/>
    </location>
</feature>
<keyword evidence="7 16" id="KW-0547">Nucleotide-binding</keyword>
<dbReference type="PANTHER" id="PTHR27002:SF1092">
    <property type="entry name" value="RECEPTOR-LIKE SERINE_THREONINE-PROTEIN KINASE"/>
    <property type="match status" value="1"/>
</dbReference>
<evidence type="ECO:0000256" key="7">
    <source>
        <dbReference type="ARBA" id="ARBA00022741"/>
    </source>
</evidence>
<dbReference type="SMART" id="SM00220">
    <property type="entry name" value="S_TKc"/>
    <property type="match status" value="1"/>
</dbReference>
<evidence type="ECO:0000256" key="8">
    <source>
        <dbReference type="ARBA" id="ARBA00022777"/>
    </source>
</evidence>
<dbReference type="InterPro" id="IPR011009">
    <property type="entry name" value="Kinase-like_dom_sf"/>
</dbReference>
<dbReference type="Gene3D" id="3.30.200.20">
    <property type="entry name" value="Phosphorylase Kinase, domain 1"/>
    <property type="match status" value="1"/>
</dbReference>
<evidence type="ECO:0000256" key="17">
    <source>
        <dbReference type="PROSITE-ProRule" id="PRU10141"/>
    </source>
</evidence>
<evidence type="ECO:0000256" key="5">
    <source>
        <dbReference type="ARBA" id="ARBA00022692"/>
    </source>
</evidence>
<accession>A0A6A2YKP0</accession>
<dbReference type="FunFam" id="1.10.510.10:FF:000060">
    <property type="entry name" value="G-type lectin S-receptor-like serine/threonine-protein kinase"/>
    <property type="match status" value="1"/>
</dbReference>
<evidence type="ECO:0000256" key="11">
    <source>
        <dbReference type="ARBA" id="ARBA00023136"/>
    </source>
</evidence>
<comment type="caution">
    <text evidence="22">The sequence shown here is derived from an EMBL/GenBank/DDBJ whole genome shotgun (WGS) entry which is preliminary data.</text>
</comment>
<dbReference type="AlphaFoldDB" id="A0A6A2YKP0"/>
<dbReference type="CDD" id="cd00028">
    <property type="entry name" value="B_lectin"/>
    <property type="match status" value="1"/>
</dbReference>
<dbReference type="InterPro" id="IPR036426">
    <property type="entry name" value="Bulb-type_lectin_dom_sf"/>
</dbReference>
<dbReference type="InterPro" id="IPR001245">
    <property type="entry name" value="Ser-Thr/Tyr_kinase_cat_dom"/>
</dbReference>
<evidence type="ECO:0000313" key="22">
    <source>
        <dbReference type="EMBL" id="KAE8679107.1"/>
    </source>
</evidence>
<dbReference type="InterPro" id="IPR001480">
    <property type="entry name" value="Bulb-type_lectin_dom"/>
</dbReference>
<keyword evidence="9 16" id="KW-0067">ATP-binding</keyword>
<keyword evidence="23" id="KW-1185">Reference proteome</keyword>
<dbReference type="InterPro" id="IPR024171">
    <property type="entry name" value="SRK-like_kinase"/>
</dbReference>
<dbReference type="CDD" id="cd14066">
    <property type="entry name" value="STKc_IRAK"/>
    <property type="match status" value="1"/>
</dbReference>
<keyword evidence="11 18" id="KW-0472">Membrane</keyword>
<keyword evidence="2" id="KW-1003">Cell membrane</keyword>
<dbReference type="GO" id="GO:0048544">
    <property type="term" value="P:recognition of pollen"/>
    <property type="evidence" value="ECO:0007669"/>
    <property type="project" value="InterPro"/>
</dbReference>
<dbReference type="EMBL" id="VEPZ02001331">
    <property type="protein sequence ID" value="KAE8679107.1"/>
    <property type="molecule type" value="Genomic_DNA"/>
</dbReference>
<dbReference type="Pfam" id="PF07714">
    <property type="entry name" value="PK_Tyr_Ser-Thr"/>
    <property type="match status" value="1"/>
</dbReference>
<dbReference type="FunFam" id="3.30.200.20:FF:000195">
    <property type="entry name" value="G-type lectin S-receptor-like serine/threonine-protein kinase"/>
    <property type="match status" value="1"/>
</dbReference>
<gene>
    <name evidence="22" type="ORF">F3Y22_tig00111402pilonHSYRG00834</name>
</gene>
<dbReference type="InterPro" id="IPR008271">
    <property type="entry name" value="Ser/Thr_kinase_AS"/>
</dbReference>
<dbReference type="SMART" id="SM00108">
    <property type="entry name" value="B_lectin"/>
    <property type="match status" value="1"/>
</dbReference>
<dbReference type="PROSITE" id="PS00107">
    <property type="entry name" value="PROTEIN_KINASE_ATP"/>
    <property type="match status" value="1"/>
</dbReference>
<feature type="domain" description="Protein kinase" evidence="19">
    <location>
        <begin position="530"/>
        <end position="815"/>
    </location>
</feature>
<evidence type="ECO:0000256" key="18">
    <source>
        <dbReference type="SAM" id="Phobius"/>
    </source>
</evidence>
<dbReference type="PROSITE" id="PS00108">
    <property type="entry name" value="PROTEIN_KINASE_ST"/>
    <property type="match status" value="1"/>
</dbReference>
<evidence type="ECO:0000256" key="6">
    <source>
        <dbReference type="ARBA" id="ARBA00022729"/>
    </source>
</evidence>
<dbReference type="Pfam" id="PF11883">
    <property type="entry name" value="DUF3403"/>
    <property type="match status" value="1"/>
</dbReference>
<protein>
    <recommendedName>
        <fullName evidence="16">Receptor-like serine/threonine-protein kinase</fullName>
        <ecNumber evidence="16">2.7.11.1</ecNumber>
    </recommendedName>
</protein>
<dbReference type="PROSITE" id="PS50948">
    <property type="entry name" value="PAN"/>
    <property type="match status" value="1"/>
</dbReference>
<keyword evidence="13" id="KW-0325">Glycoprotein</keyword>
<keyword evidence="6" id="KW-0732">Signal</keyword>
<keyword evidence="10 18" id="KW-1133">Transmembrane helix</keyword>
<feature type="domain" description="Bulb-type lectin" evidence="20">
    <location>
        <begin position="80"/>
        <end position="200"/>
    </location>
</feature>
<dbReference type="PROSITE" id="PS50927">
    <property type="entry name" value="BULB_LECTIN"/>
    <property type="match status" value="1"/>
</dbReference>
<dbReference type="Pfam" id="PF08276">
    <property type="entry name" value="PAN_2"/>
    <property type="match status" value="1"/>
</dbReference>
<dbReference type="Gene3D" id="2.90.10.10">
    <property type="entry name" value="Bulb-type lectin domain"/>
    <property type="match status" value="1"/>
</dbReference>
<evidence type="ECO:0000256" key="9">
    <source>
        <dbReference type="ARBA" id="ARBA00022840"/>
    </source>
</evidence>
<dbReference type="Gene3D" id="1.10.510.10">
    <property type="entry name" value="Transferase(Phosphotransferase) domain 1"/>
    <property type="match status" value="1"/>
</dbReference>
<feature type="domain" description="Apple" evidence="21">
    <location>
        <begin position="363"/>
        <end position="443"/>
    </location>
</feature>
<dbReference type="Pfam" id="PF00954">
    <property type="entry name" value="S_locus_glycop"/>
    <property type="match status" value="1"/>
</dbReference>
<dbReference type="EC" id="2.7.11.1" evidence="16"/>
<keyword evidence="12" id="KW-1015">Disulfide bond</keyword>
<evidence type="ECO:0000256" key="14">
    <source>
        <dbReference type="ARBA" id="ARBA00047899"/>
    </source>
</evidence>
<dbReference type="SUPFAM" id="SSF56112">
    <property type="entry name" value="Protein kinase-like (PK-like)"/>
    <property type="match status" value="1"/>
</dbReference>
<evidence type="ECO:0000259" key="20">
    <source>
        <dbReference type="PROSITE" id="PS50927"/>
    </source>
</evidence>
<evidence type="ECO:0000259" key="19">
    <source>
        <dbReference type="PROSITE" id="PS50011"/>
    </source>
</evidence>
<evidence type="ECO:0000256" key="10">
    <source>
        <dbReference type="ARBA" id="ARBA00022989"/>
    </source>
</evidence>
<comment type="subcellular location">
    <subcellularLocation>
        <location evidence="1">Cell membrane</location>
        <topology evidence="1">Single-pass type I membrane protein</topology>
    </subcellularLocation>
</comment>
<dbReference type="InterPro" id="IPR017441">
    <property type="entry name" value="Protein_kinase_ATP_BS"/>
</dbReference>
<name>A0A6A2YKP0_HIBSY</name>
<dbReference type="PANTHER" id="PTHR27002">
    <property type="entry name" value="RECEPTOR-LIKE SERINE/THREONINE-PROTEIN KINASE SD1-8"/>
    <property type="match status" value="1"/>
</dbReference>
<keyword evidence="3 16" id="KW-0723">Serine/threonine-protein kinase</keyword>
<keyword evidence="4 16" id="KW-0808">Transferase</keyword>
<evidence type="ECO:0000256" key="2">
    <source>
        <dbReference type="ARBA" id="ARBA00022475"/>
    </source>
</evidence>
<proteinExistence type="inferred from homology"/>
<evidence type="ECO:0000256" key="1">
    <source>
        <dbReference type="ARBA" id="ARBA00004251"/>
    </source>
</evidence>
<dbReference type="GO" id="GO:0004674">
    <property type="term" value="F:protein serine/threonine kinase activity"/>
    <property type="evidence" value="ECO:0007669"/>
    <property type="project" value="UniProtKB-KW"/>
</dbReference>
<dbReference type="InterPro" id="IPR021820">
    <property type="entry name" value="S-locus_recpt_kinase_C"/>
</dbReference>
<dbReference type="SMART" id="SM00473">
    <property type="entry name" value="PAN_AP"/>
    <property type="match status" value="1"/>
</dbReference>
<dbReference type="FunFam" id="2.90.10.10:FF:000005">
    <property type="entry name" value="G-type lectin S-receptor-like serine/threonine-protein kinase"/>
    <property type="match status" value="1"/>
</dbReference>
<dbReference type="PIRSF" id="PIRSF000641">
    <property type="entry name" value="SRK"/>
    <property type="match status" value="1"/>
</dbReference>
<evidence type="ECO:0000256" key="3">
    <source>
        <dbReference type="ARBA" id="ARBA00022527"/>
    </source>
</evidence>
<dbReference type="GO" id="GO:0005524">
    <property type="term" value="F:ATP binding"/>
    <property type="evidence" value="ECO:0007669"/>
    <property type="project" value="UniProtKB-UniRule"/>
</dbReference>
<dbReference type="InterPro" id="IPR000719">
    <property type="entry name" value="Prot_kinase_dom"/>
</dbReference>
<dbReference type="CDD" id="cd01098">
    <property type="entry name" value="PAN_AP_plant"/>
    <property type="match status" value="1"/>
</dbReference>
<sequence>MWSQQEKRKGYYLQPSASLQTDNFNLLKILCKKPISMLHQVLVGKGNRKEAEVFKSSMKDFILLLLCYFLMPHAIISTIVDSIDTAHFIRDGETIVSASKIFEFGFFSPGFAAKRYLGIWYKKSVETVVSVANREVPLNDSSGVAKVTNRGILVLMNGKGKTIWSSYCLRLVHCPVAQLLDSGNLVVKDDWDKSFIWQSFDHPCDTLLPGMKMGKGLVMGQYRYLSSWRSSDDPAPGNFTFGFVLFLVPKEGSPVQFHSNENEVYYGYIHGLRHSSILTRLVISHNGDLRHFKWTDRNRHWVHYRSTQEATCDSYGLCGANGVCNPNNSPACACLDGFVPKNKKEWDKRPGSGGCIRKTRLSCSGDGFKEFPGVKFPTSASDFNTTMNLEECESQCSKNCSCTAYANSDIRYGGSGCQLWFGELIDIKQSTGRGQIIYIRMAMSEIDETRKGTNKTTEKRRMWITVSCGCLTVVAIAGIALVLFVWRKKNQRKGSMKGLSESRYKYENQNEDLDLPLFDFATIARATDNFSPNNKIGEGGFGSVYKGILDDGLEIAVKRLSKGSTQGDNEFRNEVEQIAKVQHRNLVKLLGCCIQTDEKALIYEFMSNKSLDFFIFDQARSMLLDWPMRYNIINGIARGLLYLHQDSPQRVIHRDLKAANVLLDKEINAKISDFGLARSFGEKQTAADTIRVVGTYGYMSPEYVIDGVYSIKSDVFSFGVLLLEIISGKRNRGFFHPDHHLNLVGHAWKLFTEGKSMELVAEPISKTGKSNEIIRSIQVGLLCVQQSAEDRPNMSYVVLMLTCDDPLPQPKQPGFFLERDLAEYSSSSSSQKQFLSNNFTITVLDAR</sequence>
<dbReference type="InterPro" id="IPR003609">
    <property type="entry name" value="Pan_app"/>
</dbReference>
<dbReference type="Pfam" id="PF01453">
    <property type="entry name" value="B_lectin"/>
    <property type="match status" value="1"/>
</dbReference>
<feature type="binding site" evidence="17">
    <location>
        <position position="558"/>
    </location>
    <ligand>
        <name>ATP</name>
        <dbReference type="ChEBI" id="CHEBI:30616"/>
    </ligand>
</feature>
<keyword evidence="8 16" id="KW-0418">Kinase</keyword>
<evidence type="ECO:0000259" key="21">
    <source>
        <dbReference type="PROSITE" id="PS50948"/>
    </source>
</evidence>
<dbReference type="PROSITE" id="PS50011">
    <property type="entry name" value="PROTEIN_KINASE_DOM"/>
    <property type="match status" value="1"/>
</dbReference>
<dbReference type="Proteomes" id="UP000436088">
    <property type="component" value="Unassembled WGS sequence"/>
</dbReference>
<evidence type="ECO:0000256" key="12">
    <source>
        <dbReference type="ARBA" id="ARBA00023157"/>
    </source>
</evidence>
<dbReference type="SUPFAM" id="SSF51110">
    <property type="entry name" value="alpha-D-mannose-specific plant lectins"/>
    <property type="match status" value="1"/>
</dbReference>
<organism evidence="22 23">
    <name type="scientific">Hibiscus syriacus</name>
    <name type="common">Rose of Sharon</name>
    <dbReference type="NCBI Taxonomy" id="106335"/>
    <lineage>
        <taxon>Eukaryota</taxon>
        <taxon>Viridiplantae</taxon>
        <taxon>Streptophyta</taxon>
        <taxon>Embryophyta</taxon>
        <taxon>Tracheophyta</taxon>
        <taxon>Spermatophyta</taxon>
        <taxon>Magnoliopsida</taxon>
        <taxon>eudicotyledons</taxon>
        <taxon>Gunneridae</taxon>
        <taxon>Pentapetalae</taxon>
        <taxon>rosids</taxon>
        <taxon>malvids</taxon>
        <taxon>Malvales</taxon>
        <taxon>Malvaceae</taxon>
        <taxon>Malvoideae</taxon>
        <taxon>Hibiscus</taxon>
    </lineage>
</organism>
<dbReference type="GO" id="GO:0005886">
    <property type="term" value="C:plasma membrane"/>
    <property type="evidence" value="ECO:0007669"/>
    <property type="project" value="UniProtKB-SubCell"/>
</dbReference>
<feature type="transmembrane region" description="Helical" evidence="18">
    <location>
        <begin position="462"/>
        <end position="486"/>
    </location>
</feature>
<dbReference type="InterPro" id="IPR000858">
    <property type="entry name" value="S_locus_glycoprot_dom"/>
</dbReference>
<evidence type="ECO:0000256" key="15">
    <source>
        <dbReference type="ARBA" id="ARBA00048679"/>
    </source>
</evidence>
<evidence type="ECO:0000256" key="16">
    <source>
        <dbReference type="PIRNR" id="PIRNR000641"/>
    </source>
</evidence>
<reference evidence="22" key="1">
    <citation type="submission" date="2019-09" db="EMBL/GenBank/DDBJ databases">
        <title>Draft genome information of white flower Hibiscus syriacus.</title>
        <authorList>
            <person name="Kim Y.-M."/>
        </authorList>
    </citation>
    <scope>NUCLEOTIDE SEQUENCE [LARGE SCALE GENOMIC DNA]</scope>
    <source>
        <strain evidence="22">YM2019G1</strain>
    </source>
</reference>
<evidence type="ECO:0000313" key="23">
    <source>
        <dbReference type="Proteomes" id="UP000436088"/>
    </source>
</evidence>
<evidence type="ECO:0000256" key="4">
    <source>
        <dbReference type="ARBA" id="ARBA00022679"/>
    </source>
</evidence>
<comment type="similarity">
    <text evidence="16">Belongs to the protein kinase superfamily. Ser/Thr protein kinase family.</text>
</comment>
<keyword evidence="5 18" id="KW-0812">Transmembrane</keyword>
<comment type="catalytic activity">
    <reaction evidence="15 16">
        <text>L-seryl-[protein] + ATP = O-phospho-L-seryl-[protein] + ADP + H(+)</text>
        <dbReference type="Rhea" id="RHEA:17989"/>
        <dbReference type="Rhea" id="RHEA-COMP:9863"/>
        <dbReference type="Rhea" id="RHEA-COMP:11604"/>
        <dbReference type="ChEBI" id="CHEBI:15378"/>
        <dbReference type="ChEBI" id="CHEBI:29999"/>
        <dbReference type="ChEBI" id="CHEBI:30616"/>
        <dbReference type="ChEBI" id="CHEBI:83421"/>
        <dbReference type="ChEBI" id="CHEBI:456216"/>
        <dbReference type="EC" id="2.7.11.1"/>
    </reaction>
</comment>
<evidence type="ECO:0000256" key="13">
    <source>
        <dbReference type="ARBA" id="ARBA00023180"/>
    </source>
</evidence>
<comment type="catalytic activity">
    <reaction evidence="14 16">
        <text>L-threonyl-[protein] + ATP = O-phospho-L-threonyl-[protein] + ADP + H(+)</text>
        <dbReference type="Rhea" id="RHEA:46608"/>
        <dbReference type="Rhea" id="RHEA-COMP:11060"/>
        <dbReference type="Rhea" id="RHEA-COMP:11605"/>
        <dbReference type="ChEBI" id="CHEBI:15378"/>
        <dbReference type="ChEBI" id="CHEBI:30013"/>
        <dbReference type="ChEBI" id="CHEBI:30616"/>
        <dbReference type="ChEBI" id="CHEBI:61977"/>
        <dbReference type="ChEBI" id="CHEBI:456216"/>
        <dbReference type="EC" id="2.7.11.1"/>
    </reaction>
</comment>